<evidence type="ECO:0000313" key="3">
    <source>
        <dbReference type="Proteomes" id="UP000254340"/>
    </source>
</evidence>
<organism evidence="2 3">
    <name type="scientific">Klebsiella pneumoniae</name>
    <dbReference type="NCBI Taxonomy" id="573"/>
    <lineage>
        <taxon>Bacteria</taxon>
        <taxon>Pseudomonadati</taxon>
        <taxon>Pseudomonadota</taxon>
        <taxon>Gammaproteobacteria</taxon>
        <taxon>Enterobacterales</taxon>
        <taxon>Enterobacteriaceae</taxon>
        <taxon>Klebsiella/Raoultella group</taxon>
        <taxon>Klebsiella</taxon>
        <taxon>Klebsiella pneumoniae complex</taxon>
    </lineage>
</organism>
<dbReference type="InterPro" id="IPR038068">
    <property type="entry name" value="YcgL-like_sf"/>
</dbReference>
<protein>
    <submittedName>
        <fullName evidence="2">Protein YcgL</fullName>
    </submittedName>
</protein>
<dbReference type="EMBL" id="UGLH01000005">
    <property type="protein sequence ID" value="STT79996.1"/>
    <property type="molecule type" value="Genomic_DNA"/>
</dbReference>
<sequence length="29" mass="3465">MVNADLEKVKQALSEQGYYLQLLHRLKIY</sequence>
<dbReference type="InterPro" id="IPR027354">
    <property type="entry name" value="YcgL_dom"/>
</dbReference>
<dbReference type="PROSITE" id="PS51648">
    <property type="entry name" value="YCGL"/>
    <property type="match status" value="1"/>
</dbReference>
<dbReference type="AlphaFoldDB" id="A0A377XHP9"/>
<evidence type="ECO:0000313" key="2">
    <source>
        <dbReference type="EMBL" id="STT79996.1"/>
    </source>
</evidence>
<gene>
    <name evidence="2" type="primary">ycgL</name>
    <name evidence="2" type="ORF">NCTC5047_02370</name>
</gene>
<reference evidence="2 3" key="1">
    <citation type="submission" date="2018-06" db="EMBL/GenBank/DDBJ databases">
        <authorList>
            <consortium name="Pathogen Informatics"/>
            <person name="Doyle S."/>
        </authorList>
    </citation>
    <scope>NUCLEOTIDE SEQUENCE [LARGE SCALE GENOMIC DNA]</scope>
    <source>
        <strain evidence="2 3">NCTC5047</strain>
    </source>
</reference>
<name>A0A377XHP9_KLEPN</name>
<dbReference type="Proteomes" id="UP000254340">
    <property type="component" value="Unassembled WGS sequence"/>
</dbReference>
<dbReference type="SUPFAM" id="SSF160191">
    <property type="entry name" value="YcgL-like"/>
    <property type="match status" value="1"/>
</dbReference>
<proteinExistence type="predicted"/>
<feature type="domain" description="YcgL" evidence="1">
    <location>
        <begin position="1"/>
        <end position="29"/>
    </location>
</feature>
<evidence type="ECO:0000259" key="1">
    <source>
        <dbReference type="PROSITE" id="PS51648"/>
    </source>
</evidence>
<accession>A0A377XHP9</accession>
<dbReference type="Pfam" id="PF05166">
    <property type="entry name" value="YcgL"/>
    <property type="match status" value="1"/>
</dbReference>